<dbReference type="GO" id="GO:0005506">
    <property type="term" value="F:iron ion binding"/>
    <property type="evidence" value="ECO:0007669"/>
    <property type="project" value="InterPro"/>
</dbReference>
<dbReference type="InterPro" id="IPR002912">
    <property type="entry name" value="ACT_dom"/>
</dbReference>
<proteinExistence type="inferred from homology"/>
<dbReference type="Proteomes" id="UP000007646">
    <property type="component" value="Unassembled WGS sequence"/>
</dbReference>
<dbReference type="Pfam" id="PF00351">
    <property type="entry name" value="Biopterin_H"/>
    <property type="match status" value="1"/>
</dbReference>
<evidence type="ECO:0000256" key="7">
    <source>
        <dbReference type="ARBA" id="ARBA00037406"/>
    </source>
</evidence>
<dbReference type="PROSITE" id="PS51410">
    <property type="entry name" value="BH4_AAA_HYDROXYL_2"/>
    <property type="match status" value="1"/>
</dbReference>
<dbReference type="InterPro" id="IPR036951">
    <property type="entry name" value="ArAA_hydroxylase_sf"/>
</dbReference>
<protein>
    <recommendedName>
        <fullName evidence="12">Tryptophan hydroxylase 1</fullName>
    </recommendedName>
</protein>
<dbReference type="AlphaFoldDB" id="G3U5N7"/>
<dbReference type="Ensembl" id="ENSLAFT00000027328.1">
    <property type="protein sequence ID" value="ENSLAFP00000023145.1"/>
    <property type="gene ID" value="ENSLAFG00000030056.1"/>
</dbReference>
<evidence type="ECO:0008006" key="12">
    <source>
        <dbReference type="Google" id="ProtNLM"/>
    </source>
</evidence>
<reference evidence="10 11" key="1">
    <citation type="submission" date="2009-06" db="EMBL/GenBank/DDBJ databases">
        <title>The Genome Sequence of Loxodonta africana (African elephant).</title>
        <authorList>
            <person name="Di Palma F."/>
            <person name="Heiman D."/>
            <person name="Young S."/>
            <person name="Johnson J."/>
            <person name="Lander E.S."/>
            <person name="Lindblad-Toh K."/>
        </authorList>
    </citation>
    <scope>NUCLEOTIDE SEQUENCE [LARGE SCALE GENOMIC DNA]</scope>
    <source>
        <strain evidence="10 11">Isolate ISIS603380</strain>
    </source>
</reference>
<dbReference type="PROSITE" id="PS51671">
    <property type="entry name" value="ACT"/>
    <property type="match status" value="1"/>
</dbReference>
<feature type="domain" description="Biopterin-dependent aromatic amino acid hydroxylase family profile" evidence="8">
    <location>
        <begin position="93"/>
        <end position="144"/>
    </location>
</feature>
<evidence type="ECO:0000256" key="5">
    <source>
        <dbReference type="ARBA" id="ARBA00023004"/>
    </source>
</evidence>
<dbReference type="PANTHER" id="PTHR11473:SF23">
    <property type="entry name" value="TRYPTOPHAN 5-HYDROXYLASE 1"/>
    <property type="match status" value="1"/>
</dbReference>
<dbReference type="GeneTree" id="ENSGT00950000182885"/>
<keyword evidence="11" id="KW-1185">Reference proteome</keyword>
<feature type="domain" description="ACT" evidence="9">
    <location>
        <begin position="19"/>
        <end position="94"/>
    </location>
</feature>
<dbReference type="InterPro" id="IPR045865">
    <property type="entry name" value="ACT-like_dom_sf"/>
</dbReference>
<comment type="function">
    <text evidence="7">Oxidizes L-tryptophan to 5-hydroxy-l-tryptophan in the rate-determining step of serotonin biosynthesis.</text>
</comment>
<keyword evidence="4" id="KW-0560">Oxidoreductase</keyword>
<evidence type="ECO:0000259" key="8">
    <source>
        <dbReference type="PROSITE" id="PS51410"/>
    </source>
</evidence>
<accession>G3U5N7</accession>
<dbReference type="CDD" id="cd04929">
    <property type="entry name" value="ACT_TPH"/>
    <property type="match status" value="1"/>
</dbReference>
<dbReference type="SUPFAM" id="SSF56534">
    <property type="entry name" value="Aromatic aminoacid monoxygenases, catalytic and oligomerization domains"/>
    <property type="match status" value="1"/>
</dbReference>
<evidence type="ECO:0000256" key="1">
    <source>
        <dbReference type="ARBA" id="ARBA00001954"/>
    </source>
</evidence>
<dbReference type="GO" id="GO:0043005">
    <property type="term" value="C:neuron projection"/>
    <property type="evidence" value="ECO:0007669"/>
    <property type="project" value="TreeGrafter"/>
</dbReference>
<comment type="similarity">
    <text evidence="2">Belongs to the biopterin-dependent aromatic amino acid hydroxylase family.</text>
</comment>
<evidence type="ECO:0000256" key="6">
    <source>
        <dbReference type="ARBA" id="ARBA00023033"/>
    </source>
</evidence>
<evidence type="ECO:0000313" key="10">
    <source>
        <dbReference type="Ensembl" id="ENSLAFP00000023145.1"/>
    </source>
</evidence>
<sequence>MIEDNKENRDHSLERERATLIFSLKNEVGGLIKALKIFQEKHVNLFHIESRKSKRRNSEFEIFVDCDINREQLNDIFHLLKSHTNVLSVNPSDSFTVKEDGMETVPWFPKKISDLDYCANRVLMYGSELDADHPERRGNIERRK</sequence>
<dbReference type="PANTHER" id="PTHR11473">
    <property type="entry name" value="AROMATIC AMINO ACID HYDROXYLASE"/>
    <property type="match status" value="1"/>
</dbReference>
<dbReference type="InterPro" id="IPR019774">
    <property type="entry name" value="Aromatic-AA_hydroxylase_C"/>
</dbReference>
<dbReference type="Gene3D" id="1.10.800.10">
    <property type="entry name" value="Aromatic amino acid hydroxylase"/>
    <property type="match status" value="1"/>
</dbReference>
<dbReference type="InterPro" id="IPR001273">
    <property type="entry name" value="ArAA_hydroxylase"/>
</dbReference>
<keyword evidence="5" id="KW-0408">Iron</keyword>
<reference evidence="10" key="3">
    <citation type="submission" date="2025-09" db="UniProtKB">
        <authorList>
            <consortium name="Ensembl"/>
        </authorList>
    </citation>
    <scope>IDENTIFICATION</scope>
    <source>
        <strain evidence="10">Isolate ISIS603380</strain>
    </source>
</reference>
<dbReference type="GO" id="GO:0004510">
    <property type="term" value="F:tryptophan 5-monooxygenase activity"/>
    <property type="evidence" value="ECO:0007669"/>
    <property type="project" value="TreeGrafter"/>
</dbReference>
<dbReference type="GO" id="GO:0009072">
    <property type="term" value="P:aromatic amino acid metabolic process"/>
    <property type="evidence" value="ECO:0007669"/>
    <property type="project" value="InterPro"/>
</dbReference>
<dbReference type="HOGENOM" id="CLU_115454_0_0_1"/>
<dbReference type="InterPro" id="IPR036329">
    <property type="entry name" value="Aro-AA_hydroxylase_C_sf"/>
</dbReference>
<evidence type="ECO:0000313" key="11">
    <source>
        <dbReference type="Proteomes" id="UP000007646"/>
    </source>
</evidence>
<keyword evidence="3" id="KW-0479">Metal-binding</keyword>
<dbReference type="SUPFAM" id="SSF55021">
    <property type="entry name" value="ACT-like"/>
    <property type="match status" value="1"/>
</dbReference>
<evidence type="ECO:0000256" key="4">
    <source>
        <dbReference type="ARBA" id="ARBA00023002"/>
    </source>
</evidence>
<evidence type="ECO:0000256" key="2">
    <source>
        <dbReference type="ARBA" id="ARBA00009712"/>
    </source>
</evidence>
<name>G3U5N7_LOXAF</name>
<dbReference type="Pfam" id="PF01842">
    <property type="entry name" value="ACT"/>
    <property type="match status" value="1"/>
</dbReference>
<reference evidence="10" key="2">
    <citation type="submission" date="2025-08" db="UniProtKB">
        <authorList>
            <consortium name="Ensembl"/>
        </authorList>
    </citation>
    <scope>IDENTIFICATION</scope>
    <source>
        <strain evidence="10">Isolate ISIS603380</strain>
    </source>
</reference>
<keyword evidence="6" id="KW-0503">Monooxygenase</keyword>
<evidence type="ECO:0000259" key="9">
    <source>
        <dbReference type="PROSITE" id="PS51671"/>
    </source>
</evidence>
<organism evidence="10 11">
    <name type="scientific">Loxodonta africana</name>
    <name type="common">African elephant</name>
    <dbReference type="NCBI Taxonomy" id="9785"/>
    <lineage>
        <taxon>Eukaryota</taxon>
        <taxon>Metazoa</taxon>
        <taxon>Chordata</taxon>
        <taxon>Craniata</taxon>
        <taxon>Vertebrata</taxon>
        <taxon>Euteleostomi</taxon>
        <taxon>Mammalia</taxon>
        <taxon>Eutheria</taxon>
        <taxon>Afrotheria</taxon>
        <taxon>Proboscidea</taxon>
        <taxon>Elephantidae</taxon>
        <taxon>Loxodonta</taxon>
    </lineage>
</organism>
<dbReference type="FunFam" id="1.10.800.10:FF:000005">
    <property type="entry name" value="Tryptophan 5-hydroxylase 1"/>
    <property type="match status" value="1"/>
</dbReference>
<comment type="cofactor">
    <cofactor evidence="1">
        <name>Fe(2+)</name>
        <dbReference type="ChEBI" id="CHEBI:29033"/>
    </cofactor>
</comment>
<evidence type="ECO:0000256" key="3">
    <source>
        <dbReference type="ARBA" id="ARBA00022723"/>
    </source>
</evidence>